<accession>A0ABU6UL03</accession>
<gene>
    <name evidence="2" type="ORF">PIB30_050452</name>
</gene>
<feature type="region of interest" description="Disordered" evidence="1">
    <location>
        <begin position="1"/>
        <end position="146"/>
    </location>
</feature>
<organism evidence="2 3">
    <name type="scientific">Stylosanthes scabra</name>
    <dbReference type="NCBI Taxonomy" id="79078"/>
    <lineage>
        <taxon>Eukaryota</taxon>
        <taxon>Viridiplantae</taxon>
        <taxon>Streptophyta</taxon>
        <taxon>Embryophyta</taxon>
        <taxon>Tracheophyta</taxon>
        <taxon>Spermatophyta</taxon>
        <taxon>Magnoliopsida</taxon>
        <taxon>eudicotyledons</taxon>
        <taxon>Gunneridae</taxon>
        <taxon>Pentapetalae</taxon>
        <taxon>rosids</taxon>
        <taxon>fabids</taxon>
        <taxon>Fabales</taxon>
        <taxon>Fabaceae</taxon>
        <taxon>Papilionoideae</taxon>
        <taxon>50 kb inversion clade</taxon>
        <taxon>dalbergioids sensu lato</taxon>
        <taxon>Dalbergieae</taxon>
        <taxon>Pterocarpus clade</taxon>
        <taxon>Stylosanthes</taxon>
    </lineage>
</organism>
<protein>
    <submittedName>
        <fullName evidence="2">Uncharacterized protein</fullName>
    </submittedName>
</protein>
<feature type="compositionally biased region" description="Polar residues" evidence="1">
    <location>
        <begin position="40"/>
        <end position="64"/>
    </location>
</feature>
<evidence type="ECO:0000313" key="2">
    <source>
        <dbReference type="EMBL" id="MED6160323.1"/>
    </source>
</evidence>
<reference evidence="2 3" key="1">
    <citation type="journal article" date="2023" name="Plants (Basel)">
        <title>Bridging the Gap: Combining Genomics and Transcriptomics Approaches to Understand Stylosanthes scabra, an Orphan Legume from the Brazilian Caatinga.</title>
        <authorList>
            <person name="Ferreira-Neto J.R.C."/>
            <person name="da Silva M.D."/>
            <person name="Binneck E."/>
            <person name="de Melo N.F."/>
            <person name="da Silva R.H."/>
            <person name="de Melo A.L.T.M."/>
            <person name="Pandolfi V."/>
            <person name="Bustamante F.O."/>
            <person name="Brasileiro-Vidal A.C."/>
            <person name="Benko-Iseppon A.M."/>
        </authorList>
    </citation>
    <scope>NUCLEOTIDE SEQUENCE [LARGE SCALE GENOMIC DNA]</scope>
    <source>
        <tissue evidence="2">Leaves</tissue>
    </source>
</reference>
<dbReference type="Proteomes" id="UP001341840">
    <property type="component" value="Unassembled WGS sequence"/>
</dbReference>
<comment type="caution">
    <text evidence="2">The sequence shown here is derived from an EMBL/GenBank/DDBJ whole genome shotgun (WGS) entry which is preliminary data.</text>
</comment>
<evidence type="ECO:0000256" key="1">
    <source>
        <dbReference type="SAM" id="MobiDB-lite"/>
    </source>
</evidence>
<sequence>MEKRVESSSLDPPKIVDKPAVTDAHTRENQYVATMEKRTASSSVQSRNVSDNPSSTGGCPQQATLKVRQFLPPRSEARPAKSARVVVPQVPTTREYSRSRADLEDTDSEDEDYNPDANVDESLEEHLEDAAKKPPARKGIYGKSTS</sequence>
<feature type="compositionally biased region" description="Acidic residues" evidence="1">
    <location>
        <begin position="104"/>
        <end position="123"/>
    </location>
</feature>
<dbReference type="EMBL" id="JASCZI010121176">
    <property type="protein sequence ID" value="MED6160323.1"/>
    <property type="molecule type" value="Genomic_DNA"/>
</dbReference>
<name>A0ABU6UL03_9FABA</name>
<evidence type="ECO:0000313" key="3">
    <source>
        <dbReference type="Proteomes" id="UP001341840"/>
    </source>
</evidence>
<keyword evidence="3" id="KW-1185">Reference proteome</keyword>
<proteinExistence type="predicted"/>